<accession>A0ABW4BI16</accession>
<evidence type="ECO:0000313" key="2">
    <source>
        <dbReference type="Proteomes" id="UP001597199"/>
    </source>
</evidence>
<name>A0ABW4BI16_9LACO</name>
<dbReference type="Pfam" id="PF16993">
    <property type="entry name" value="Asp1"/>
    <property type="match status" value="1"/>
</dbReference>
<organism evidence="1 2">
    <name type="scientific">Lacticaseibacillus suilingensis</name>
    <dbReference type="NCBI Taxonomy" id="2799577"/>
    <lineage>
        <taxon>Bacteria</taxon>
        <taxon>Bacillati</taxon>
        <taxon>Bacillota</taxon>
        <taxon>Bacilli</taxon>
        <taxon>Lactobacillales</taxon>
        <taxon>Lactobacillaceae</taxon>
        <taxon>Lacticaseibacillus</taxon>
    </lineage>
</organism>
<proteinExistence type="predicted"/>
<dbReference type="Proteomes" id="UP001597199">
    <property type="component" value="Unassembled WGS sequence"/>
</dbReference>
<dbReference type="RefSeq" id="WP_204119165.1">
    <property type="nucleotide sequence ID" value="NZ_BOLV01000012.1"/>
</dbReference>
<gene>
    <name evidence="1" type="primary">asp1</name>
    <name evidence="1" type="ORF">ACFQ41_09060</name>
</gene>
<dbReference type="EMBL" id="JBHTOA010000032">
    <property type="protein sequence ID" value="MFD1399460.1"/>
    <property type="molecule type" value="Genomic_DNA"/>
</dbReference>
<reference evidence="2" key="1">
    <citation type="journal article" date="2019" name="Int. J. Syst. Evol. Microbiol.">
        <title>The Global Catalogue of Microorganisms (GCM) 10K type strain sequencing project: providing services to taxonomists for standard genome sequencing and annotation.</title>
        <authorList>
            <consortium name="The Broad Institute Genomics Platform"/>
            <consortium name="The Broad Institute Genome Sequencing Center for Infectious Disease"/>
            <person name="Wu L."/>
            <person name="Ma J."/>
        </authorList>
    </citation>
    <scope>NUCLEOTIDE SEQUENCE [LARGE SCALE GENOMIC DNA]</scope>
    <source>
        <strain evidence="2">CCM 9110</strain>
    </source>
</reference>
<comment type="caution">
    <text evidence="1">The sequence shown here is derived from an EMBL/GenBank/DDBJ whole genome shotgun (WGS) entry which is preliminary data.</text>
</comment>
<protein>
    <submittedName>
        <fullName evidence="1">Accessory Sec system glycosyltransferase Asp1</fullName>
    </submittedName>
</protein>
<keyword evidence="2" id="KW-1185">Reference proteome</keyword>
<sequence>MQAFFVTGTLAAPPAAVEAALYERVKVFATLGVRATIVTLGDSPTWPQVVGEYGVQPEQVVSVFDQIQQVPALAVAPFMAAKLAFPSDWAKLGQAEGDEYHRQDQLRAKVWRDEAGHVDAVDYFDESGTRSRRDLYDCRGFLSQVRHYAESHLRQVTYLTPQGQTAATQDFNQGGLLTLNATGAQYASFAGFVQAMLQPLANTGALIMAERREYDAAVAQLQGVKHGYRLREGNLRITPQADDVIITSQFHAELPQAKVFDEDRADVQLQRGWQRILEAEGVIEQQ</sequence>
<dbReference type="InterPro" id="IPR022372">
    <property type="entry name" value="Accessory_SS_Asp1"/>
</dbReference>
<evidence type="ECO:0000313" key="1">
    <source>
        <dbReference type="EMBL" id="MFD1399460.1"/>
    </source>
</evidence>